<dbReference type="EMBL" id="DVHE01000007">
    <property type="protein sequence ID" value="HIR49838.1"/>
    <property type="molecule type" value="Genomic_DNA"/>
</dbReference>
<dbReference type="PANTHER" id="PTHR30337:SF7">
    <property type="entry name" value="PHOSPHOESTERASE"/>
    <property type="match status" value="1"/>
</dbReference>
<dbReference type="Pfam" id="PF00149">
    <property type="entry name" value="Metallophos"/>
    <property type="match status" value="1"/>
</dbReference>
<gene>
    <name evidence="2" type="ORF">IAA53_00890</name>
</gene>
<dbReference type="GO" id="GO:0016787">
    <property type="term" value="F:hydrolase activity"/>
    <property type="evidence" value="ECO:0007669"/>
    <property type="project" value="InterPro"/>
</dbReference>
<dbReference type="SUPFAM" id="SSF56300">
    <property type="entry name" value="Metallo-dependent phosphatases"/>
    <property type="match status" value="1"/>
</dbReference>
<protein>
    <submittedName>
        <fullName evidence="2">Metallophosphoesterase</fullName>
    </submittedName>
</protein>
<accession>A0A9D1ARQ8</accession>
<comment type="caution">
    <text evidence="2">The sequence shown here is derived from an EMBL/GenBank/DDBJ whole genome shotgun (WGS) entry which is preliminary data.</text>
</comment>
<dbReference type="Gene3D" id="3.60.21.10">
    <property type="match status" value="1"/>
</dbReference>
<reference evidence="2" key="1">
    <citation type="submission" date="2020-10" db="EMBL/GenBank/DDBJ databases">
        <authorList>
            <person name="Gilroy R."/>
        </authorList>
    </citation>
    <scope>NUCLEOTIDE SEQUENCE</scope>
    <source>
        <strain evidence="2">ChiBcec15-4380</strain>
    </source>
</reference>
<evidence type="ECO:0000313" key="3">
    <source>
        <dbReference type="Proteomes" id="UP000824239"/>
    </source>
</evidence>
<evidence type="ECO:0000259" key="1">
    <source>
        <dbReference type="Pfam" id="PF00149"/>
    </source>
</evidence>
<name>A0A9D1ARQ8_9FIRM</name>
<dbReference type="Proteomes" id="UP000824239">
    <property type="component" value="Unassembled WGS sequence"/>
</dbReference>
<dbReference type="InterPro" id="IPR050535">
    <property type="entry name" value="DNA_Repair-Maintenance_Comp"/>
</dbReference>
<sequence>MVKLLHTADLHLDSPFSGLPPEEALRRRRLQRQIPMALAERCRAEGCGLWLAAGDVFDGGRLAPETVEALQAAWEHCAVPVLVAPGNHDPYTSASPWARVKWPGNVHVFSGPWEAVELEALGCRIWGAAFQGREARGLLGAAAAGSGLWEIGVLHGEVAASGAYNPMTEGDIAASGLNYLALGHVHRPLLPRRAGKTWYGWPGITLGRGFDETGSHGVLLVELAGSDCRSRLLPLPGPQYRVVSVAAGGNPLAAAEAALPADWGEDYVRLVFTGEAEGVDCEAVAAALAGRCRSLTVIDQTTPRRDLWADAGDGSLRGLALQRLQAAHAAGEAAAELAARYLIAALEGRDGPWS</sequence>
<evidence type="ECO:0000313" key="2">
    <source>
        <dbReference type="EMBL" id="HIR49838.1"/>
    </source>
</evidence>
<dbReference type="InterPro" id="IPR029052">
    <property type="entry name" value="Metallo-depent_PP-like"/>
</dbReference>
<feature type="domain" description="Calcineurin-like phosphoesterase" evidence="1">
    <location>
        <begin position="3"/>
        <end position="187"/>
    </location>
</feature>
<dbReference type="InterPro" id="IPR004843">
    <property type="entry name" value="Calcineurin-like_PHP"/>
</dbReference>
<organism evidence="2 3">
    <name type="scientific">Candidatus Avoscillospira avicola</name>
    <dbReference type="NCBI Taxonomy" id="2840706"/>
    <lineage>
        <taxon>Bacteria</taxon>
        <taxon>Bacillati</taxon>
        <taxon>Bacillota</taxon>
        <taxon>Clostridia</taxon>
        <taxon>Eubacteriales</taxon>
        <taxon>Oscillospiraceae</taxon>
        <taxon>Oscillospiraceae incertae sedis</taxon>
        <taxon>Candidatus Avoscillospira</taxon>
    </lineage>
</organism>
<proteinExistence type="predicted"/>
<dbReference type="AlphaFoldDB" id="A0A9D1ARQ8"/>
<dbReference type="PANTHER" id="PTHR30337">
    <property type="entry name" value="COMPONENT OF ATP-DEPENDENT DSDNA EXONUCLEASE"/>
    <property type="match status" value="1"/>
</dbReference>
<reference evidence="2" key="2">
    <citation type="journal article" date="2021" name="PeerJ">
        <title>Extensive microbial diversity within the chicken gut microbiome revealed by metagenomics and culture.</title>
        <authorList>
            <person name="Gilroy R."/>
            <person name="Ravi A."/>
            <person name="Getino M."/>
            <person name="Pursley I."/>
            <person name="Horton D.L."/>
            <person name="Alikhan N.F."/>
            <person name="Baker D."/>
            <person name="Gharbi K."/>
            <person name="Hall N."/>
            <person name="Watson M."/>
            <person name="Adriaenssens E.M."/>
            <person name="Foster-Nyarko E."/>
            <person name="Jarju S."/>
            <person name="Secka A."/>
            <person name="Antonio M."/>
            <person name="Oren A."/>
            <person name="Chaudhuri R.R."/>
            <person name="La Ragione R."/>
            <person name="Hildebrand F."/>
            <person name="Pallen M.J."/>
        </authorList>
    </citation>
    <scope>NUCLEOTIDE SEQUENCE</scope>
    <source>
        <strain evidence="2">ChiBcec15-4380</strain>
    </source>
</reference>